<dbReference type="InterPro" id="IPR022751">
    <property type="entry name" value="Alpha_mannosyltransferase"/>
</dbReference>
<comment type="caution">
    <text evidence="13">The sequence shown here is derived from an EMBL/GenBank/DDBJ whole genome shotgun (WGS) entry which is preliminary data.</text>
</comment>
<protein>
    <submittedName>
        <fullName evidence="13">Uncharacterized protein</fullName>
    </submittedName>
</protein>
<dbReference type="PANTHER" id="PTHR31646">
    <property type="entry name" value="ALPHA-1,2-MANNOSYLTRANSFERASE MNN2"/>
    <property type="match status" value="1"/>
</dbReference>
<dbReference type="GeneID" id="94348252"/>
<evidence type="ECO:0000256" key="10">
    <source>
        <dbReference type="ARBA" id="ARBA00037847"/>
    </source>
</evidence>
<evidence type="ECO:0000256" key="9">
    <source>
        <dbReference type="ARBA" id="ARBA00023136"/>
    </source>
</evidence>
<comment type="similarity">
    <text evidence="3">Belongs to the MNN1/MNT family.</text>
</comment>
<dbReference type="Pfam" id="PF11051">
    <property type="entry name" value="Mannosyl_trans3"/>
    <property type="match status" value="1"/>
</dbReference>
<evidence type="ECO:0000313" key="13">
    <source>
        <dbReference type="EMBL" id="TDH68231.1"/>
    </source>
</evidence>
<organism evidence="13 14">
    <name type="scientific">Bremia lactucae</name>
    <name type="common">Lettuce downy mildew</name>
    <dbReference type="NCBI Taxonomy" id="4779"/>
    <lineage>
        <taxon>Eukaryota</taxon>
        <taxon>Sar</taxon>
        <taxon>Stramenopiles</taxon>
        <taxon>Oomycota</taxon>
        <taxon>Peronosporomycetes</taxon>
        <taxon>Peronosporales</taxon>
        <taxon>Peronosporaceae</taxon>
        <taxon>Bremia</taxon>
    </lineage>
</organism>
<dbReference type="GO" id="GO:0000139">
    <property type="term" value="C:Golgi membrane"/>
    <property type="evidence" value="ECO:0007669"/>
    <property type="project" value="UniProtKB-SubCell"/>
</dbReference>
<evidence type="ECO:0000256" key="4">
    <source>
        <dbReference type="ARBA" id="ARBA00022679"/>
    </source>
</evidence>
<comment type="subcellular location">
    <subcellularLocation>
        <location evidence="10">Endomembrane system</location>
        <topology evidence="10">Single-pass membrane protein</topology>
    </subcellularLocation>
    <subcellularLocation>
        <location evidence="1">Golgi apparatus membrane</location>
    </subcellularLocation>
    <subcellularLocation>
        <location evidence="2">Membrane</location>
        <topology evidence="2">Single-pass type II membrane protein</topology>
    </subcellularLocation>
</comment>
<dbReference type="EMBL" id="SHOA02000017">
    <property type="protein sequence ID" value="TDH66480.1"/>
    <property type="molecule type" value="Genomic_DNA"/>
</dbReference>
<keyword evidence="14" id="KW-1185">Reference proteome</keyword>
<dbReference type="InterPro" id="IPR029044">
    <property type="entry name" value="Nucleotide-diphossugar_trans"/>
</dbReference>
<reference evidence="13 14" key="1">
    <citation type="journal article" date="2021" name="Genome Biol.">
        <title>AFLAP: assembly-free linkage analysis pipeline using k-mers from genome sequencing data.</title>
        <authorList>
            <person name="Fletcher K."/>
            <person name="Zhang L."/>
            <person name="Gil J."/>
            <person name="Han R."/>
            <person name="Cavanaugh K."/>
            <person name="Michelmore R."/>
        </authorList>
    </citation>
    <scope>NUCLEOTIDE SEQUENCE [LARGE SCALE GENOMIC DNA]</scope>
    <source>
        <strain evidence="13 14">SF5</strain>
    </source>
</reference>
<evidence type="ECO:0000256" key="1">
    <source>
        <dbReference type="ARBA" id="ARBA00004394"/>
    </source>
</evidence>
<evidence type="ECO:0000256" key="2">
    <source>
        <dbReference type="ARBA" id="ARBA00004606"/>
    </source>
</evidence>
<dbReference type="KEGG" id="blac:94348252"/>
<name>A0A976FKU7_BRELC</name>
<keyword evidence="7 11" id="KW-1133">Transmembrane helix</keyword>
<evidence type="ECO:0000256" key="3">
    <source>
        <dbReference type="ARBA" id="ARBA00009105"/>
    </source>
</evidence>
<keyword evidence="5 11" id="KW-0812">Transmembrane</keyword>
<dbReference type="GO" id="GO:0046354">
    <property type="term" value="P:mannan biosynthetic process"/>
    <property type="evidence" value="ECO:0007669"/>
    <property type="project" value="TreeGrafter"/>
</dbReference>
<gene>
    <name evidence="13" type="ORF">CCR75_004495</name>
    <name evidence="12" type="ORF">CCR75_005782</name>
</gene>
<proteinExistence type="inferred from homology"/>
<evidence type="ECO:0000313" key="14">
    <source>
        <dbReference type="Proteomes" id="UP000294530"/>
    </source>
</evidence>
<keyword evidence="8" id="KW-0333">Golgi apparatus</keyword>
<evidence type="ECO:0000256" key="6">
    <source>
        <dbReference type="ARBA" id="ARBA00022968"/>
    </source>
</evidence>
<dbReference type="RefSeq" id="XP_067817730.1">
    <property type="nucleotide sequence ID" value="XM_067962581.1"/>
</dbReference>
<evidence type="ECO:0000256" key="7">
    <source>
        <dbReference type="ARBA" id="ARBA00022989"/>
    </source>
</evidence>
<keyword evidence="9 11" id="KW-0472">Membrane</keyword>
<accession>A0A976FKU7</accession>
<dbReference type="PANTHER" id="PTHR31646:SF1">
    <property type="entry name" value="ALPHA-1,2-MANNOSYLTRANSFERASE MNN2"/>
    <property type="match status" value="1"/>
</dbReference>
<reference evidence="13" key="2">
    <citation type="submission" date="2021-07" db="EMBL/GenBank/DDBJ databases">
        <authorList>
            <person name="Fletcher K."/>
        </authorList>
    </citation>
    <scope>NUCLEOTIDE SEQUENCE</scope>
    <source>
        <strain evidence="13">SF5</strain>
    </source>
</reference>
<feature type="transmembrane region" description="Helical" evidence="11">
    <location>
        <begin position="34"/>
        <end position="55"/>
    </location>
</feature>
<sequence length="683" mass="77684">MKVDLPPSSRVNVSSPTHVAHVLPLMRSCSMGWWLPRVLLLSSLVYALVILAWSLHIHSYSRASIAAFGKQKSEAKTASEILRTSYTTGIIAQQREQEAKVRATSGNVPNALQVETDLSMVQKGLRIPQEAAVATIQIEDVHDTASKSQSLIRNNLYKKYDKDGQDVRLYPQKEMEQRDLKCIGWRATGKCSPYGPRKPEKDEGCDTRISPRLSGFCEVEDTKTGERFRVMQRYCNSLKDDAKFFCSDAAKFVNFRYEARKAVDLAQSAISMDHNREEIDSSEFSNGQRDGIVMVVYPKLVPSAYAAIKTLRSVLGCKLPIEIWYSSDEMDLMSDITKPLNALASENPTLMRFQEITIESHNNVFGAKIAAIYHSRFARLLFLDADNMPSRDPTFLFNSREFLDHGAVFWPDLWHPNRTIFNIHSKSLLWELLDMPFIDMFEQESGQLLIDRRRHTLALELVMFYSFHKPNFFTSMQLVHGDKDLFRLAWLTLEAPFHMIKTPPALAGKFINNTFCGLTMAQHDAQGAVLFLHRNSHKLMGEVLREHVAYKMRAKARLKKIAELRWQYQREGKQIPVLHELHEMAEISETPSPTVDLPESDGYPDAIVWTHLQSFKSTSKLEDYNVQAYSVASNPQRCYGEPDASKSAHFGLQEIATLPFAGLETYLRRYAAEAVAIQMAVAE</sequence>
<evidence type="ECO:0000256" key="5">
    <source>
        <dbReference type="ARBA" id="ARBA00022692"/>
    </source>
</evidence>
<dbReference type="EMBL" id="SHOA02000003">
    <property type="protein sequence ID" value="TDH68231.1"/>
    <property type="molecule type" value="Genomic_DNA"/>
</dbReference>
<keyword evidence="4" id="KW-0808">Transferase</keyword>
<dbReference type="OrthoDB" id="430354at2759"/>
<evidence type="ECO:0000313" key="12">
    <source>
        <dbReference type="EMBL" id="TDH66480.1"/>
    </source>
</evidence>
<dbReference type="AlphaFoldDB" id="A0A976FKU7"/>
<evidence type="ECO:0000256" key="8">
    <source>
        <dbReference type="ARBA" id="ARBA00023034"/>
    </source>
</evidence>
<dbReference type="SUPFAM" id="SSF53448">
    <property type="entry name" value="Nucleotide-diphospho-sugar transferases"/>
    <property type="match status" value="1"/>
</dbReference>
<evidence type="ECO:0000256" key="11">
    <source>
        <dbReference type="SAM" id="Phobius"/>
    </source>
</evidence>
<dbReference type="Proteomes" id="UP000294530">
    <property type="component" value="Unassembled WGS sequence"/>
</dbReference>
<dbReference type="GO" id="GO:0000026">
    <property type="term" value="F:alpha-1,2-mannosyltransferase activity"/>
    <property type="evidence" value="ECO:0007669"/>
    <property type="project" value="TreeGrafter"/>
</dbReference>
<keyword evidence="6" id="KW-0735">Signal-anchor</keyword>